<protein>
    <recommendedName>
        <fullName evidence="3">Phosphodiester glycosidase domain-containing protein</fullName>
    </recommendedName>
</protein>
<dbReference type="InterPro" id="IPR018711">
    <property type="entry name" value="NAGPA"/>
</dbReference>
<keyword evidence="5" id="KW-1185">Reference proteome</keyword>
<gene>
    <name evidence="4" type="ORF">SAMN06265379_1159</name>
</gene>
<organism evidence="4 5">
    <name type="scientific">Saccharicrinis carchari</name>
    <dbReference type="NCBI Taxonomy" id="1168039"/>
    <lineage>
        <taxon>Bacteria</taxon>
        <taxon>Pseudomonadati</taxon>
        <taxon>Bacteroidota</taxon>
        <taxon>Bacteroidia</taxon>
        <taxon>Marinilabiliales</taxon>
        <taxon>Marinilabiliaceae</taxon>
        <taxon>Saccharicrinis</taxon>
    </lineage>
</organism>
<dbReference type="OrthoDB" id="9809781at2"/>
<evidence type="ECO:0000313" key="5">
    <source>
        <dbReference type="Proteomes" id="UP000319040"/>
    </source>
</evidence>
<dbReference type="Proteomes" id="UP000319040">
    <property type="component" value="Unassembled WGS sequence"/>
</dbReference>
<evidence type="ECO:0000259" key="3">
    <source>
        <dbReference type="Pfam" id="PF09992"/>
    </source>
</evidence>
<reference evidence="4 5" key="1">
    <citation type="submission" date="2017-05" db="EMBL/GenBank/DDBJ databases">
        <authorList>
            <person name="Varghese N."/>
            <person name="Submissions S."/>
        </authorList>
    </citation>
    <scope>NUCLEOTIDE SEQUENCE [LARGE SCALE GENOMIC DNA]</scope>
    <source>
        <strain evidence="4 5">DSM 27040</strain>
    </source>
</reference>
<dbReference type="Gene3D" id="2.60.40.2340">
    <property type="match status" value="2"/>
</dbReference>
<evidence type="ECO:0000313" key="4">
    <source>
        <dbReference type="EMBL" id="SMO91737.1"/>
    </source>
</evidence>
<dbReference type="PANTHER" id="PTHR40446:SF2">
    <property type="entry name" value="N-ACETYLGLUCOSAMINE-1-PHOSPHODIESTER ALPHA-N-ACETYLGLUCOSAMINIDASE"/>
    <property type="match status" value="1"/>
</dbReference>
<evidence type="ECO:0000256" key="1">
    <source>
        <dbReference type="SAM" id="MobiDB-lite"/>
    </source>
</evidence>
<proteinExistence type="predicted"/>
<accession>A0A521F6G7</accession>
<keyword evidence="2" id="KW-0732">Signal</keyword>
<evidence type="ECO:0000256" key="2">
    <source>
        <dbReference type="SAM" id="SignalP"/>
    </source>
</evidence>
<dbReference type="PROSITE" id="PS51257">
    <property type="entry name" value="PROKAR_LIPOPROTEIN"/>
    <property type="match status" value="1"/>
</dbReference>
<feature type="signal peptide" evidence="2">
    <location>
        <begin position="1"/>
        <end position="22"/>
    </location>
</feature>
<feature type="region of interest" description="Disordered" evidence="1">
    <location>
        <begin position="375"/>
        <end position="396"/>
    </location>
</feature>
<feature type="chain" id="PRO_5021788343" description="Phosphodiester glycosidase domain-containing protein" evidence="2">
    <location>
        <begin position="23"/>
        <end position="518"/>
    </location>
</feature>
<dbReference type="AlphaFoldDB" id="A0A521F6G7"/>
<dbReference type="EMBL" id="FXTB01000015">
    <property type="protein sequence ID" value="SMO91737.1"/>
    <property type="molecule type" value="Genomic_DNA"/>
</dbReference>
<dbReference type="Pfam" id="PF09992">
    <property type="entry name" value="NAGPA"/>
    <property type="match status" value="1"/>
</dbReference>
<dbReference type="RefSeq" id="WP_142534740.1">
    <property type="nucleotide sequence ID" value="NZ_FXTB01000015.1"/>
</dbReference>
<sequence>MKYPFYTTLSSLLILLSVFVLSCSDEEKKEIEDAIAYETQILGLSFENVEMELPVRIDHEAQSITAYVLGSVDVGSLIPRFSLSADAKVSPKDGVKYSFATPVTFQVSAPDQSYTNYVLTVVPINNEINTFALQTGQQAWEFNLREGTITEVSPRKYEVEVYVHHDDDITNLNTIVDAVNGAVVSPDPTTVKDYSSPVEYSVSDGNGNQRIYTVKVNQTDQQKRTWTKTSTYDNVDGISMYTSTTPFRFNQDGTAMPFSAYAIKIDITKNFEFVPYYNKDKGNMKVSEMVADYKSTKGKLPLVGINTGYFASTSSYSLVINNGKLLSSNISQLTRKGSFYVTRGAFGHDQTSNYSVDWVYTVAEETVYGYPQPALNVDGETPQPKPSPSFPENGSPYNKVNAIGGGPVLIRDGSVVQNYGYELFYDDIIRSLANRTAIGITADKELVILVVDGRAAYSSGISLKDMARLLKEDMDCKDALNLDGGGSSTLIVNGNVYNQNSIDSGQRSVLTGLLIVKD</sequence>
<name>A0A521F6G7_SACCC</name>
<dbReference type="PANTHER" id="PTHR40446">
    <property type="entry name" value="N-ACETYLGLUCOSAMINE-1-PHOSPHODIESTER ALPHA-N-ACETYLGLUCOSAMINIDASE"/>
    <property type="match status" value="1"/>
</dbReference>
<feature type="domain" description="Phosphodiester glycosidase" evidence="3">
    <location>
        <begin position="303"/>
        <end position="515"/>
    </location>
</feature>